<dbReference type="PANTHER" id="PTHR10978:SF5">
    <property type="entry name" value="SUCCINATE DEHYDROGENASE CYTOCHROME B560 SUBUNIT, MITOCHONDRIAL"/>
    <property type="match status" value="1"/>
</dbReference>
<dbReference type="Gene3D" id="1.20.1300.10">
    <property type="entry name" value="Fumarate reductase/succinate dehydrogenase, transmembrane subunit"/>
    <property type="match status" value="1"/>
</dbReference>
<feature type="transmembrane region" description="Helical" evidence="8">
    <location>
        <begin position="127"/>
        <end position="152"/>
    </location>
</feature>
<dbReference type="EMBL" id="BEGY01000006">
    <property type="protein sequence ID" value="GAX74247.1"/>
    <property type="molecule type" value="Genomic_DNA"/>
</dbReference>
<dbReference type="Proteomes" id="UP000232323">
    <property type="component" value="Unassembled WGS sequence"/>
</dbReference>
<evidence type="ECO:0000256" key="1">
    <source>
        <dbReference type="ARBA" id="ARBA00004370"/>
    </source>
</evidence>
<evidence type="ECO:0000256" key="5">
    <source>
        <dbReference type="ARBA" id="ARBA00022989"/>
    </source>
</evidence>
<keyword evidence="10" id="KW-1185">Reference proteome</keyword>
<keyword evidence="2" id="KW-0349">Heme</keyword>
<evidence type="ECO:0000256" key="4">
    <source>
        <dbReference type="ARBA" id="ARBA00022723"/>
    </source>
</evidence>
<dbReference type="InterPro" id="IPR034804">
    <property type="entry name" value="SQR/QFR_C/D"/>
</dbReference>
<dbReference type="GO" id="GO:0006121">
    <property type="term" value="P:mitochondrial electron transport, succinate to ubiquinone"/>
    <property type="evidence" value="ECO:0007669"/>
    <property type="project" value="TreeGrafter"/>
</dbReference>
<dbReference type="InterPro" id="IPR000701">
    <property type="entry name" value="SuccDH_FuR_B_TM-su"/>
</dbReference>
<dbReference type="GO" id="GO:0009055">
    <property type="term" value="F:electron transfer activity"/>
    <property type="evidence" value="ECO:0007669"/>
    <property type="project" value="InterPro"/>
</dbReference>
<dbReference type="CDD" id="cd03499">
    <property type="entry name" value="SQR_TypeC_SdhC"/>
    <property type="match status" value="1"/>
</dbReference>
<accession>A0A250WTU6</accession>
<keyword evidence="3 8" id="KW-0812">Transmembrane</keyword>
<organism evidence="9 10">
    <name type="scientific">Chlamydomonas eustigma</name>
    <dbReference type="NCBI Taxonomy" id="1157962"/>
    <lineage>
        <taxon>Eukaryota</taxon>
        <taxon>Viridiplantae</taxon>
        <taxon>Chlorophyta</taxon>
        <taxon>core chlorophytes</taxon>
        <taxon>Chlorophyceae</taxon>
        <taxon>CS clade</taxon>
        <taxon>Chlamydomonadales</taxon>
        <taxon>Chlamydomonadaceae</taxon>
        <taxon>Chlamydomonas</taxon>
    </lineage>
</organism>
<evidence type="ECO:0000256" key="6">
    <source>
        <dbReference type="ARBA" id="ARBA00023004"/>
    </source>
</evidence>
<evidence type="ECO:0000256" key="8">
    <source>
        <dbReference type="SAM" id="Phobius"/>
    </source>
</evidence>
<evidence type="ECO:0000256" key="3">
    <source>
        <dbReference type="ARBA" id="ARBA00022692"/>
    </source>
</evidence>
<dbReference type="PANTHER" id="PTHR10978">
    <property type="entry name" value="SUCCINATE DEHYDROGENASE CYTOCHROME B560 SUBUNIT"/>
    <property type="match status" value="1"/>
</dbReference>
<dbReference type="GO" id="GO:0005739">
    <property type="term" value="C:mitochondrion"/>
    <property type="evidence" value="ECO:0007669"/>
    <property type="project" value="GOC"/>
</dbReference>
<feature type="transmembrane region" description="Helical" evidence="8">
    <location>
        <begin position="100"/>
        <end position="121"/>
    </location>
</feature>
<keyword evidence="4" id="KW-0479">Metal-binding</keyword>
<dbReference type="OrthoDB" id="588261at2759"/>
<evidence type="ECO:0000256" key="2">
    <source>
        <dbReference type="ARBA" id="ARBA00022617"/>
    </source>
</evidence>
<dbReference type="InterPro" id="IPR014314">
    <property type="entry name" value="Succ_DH_cytb556"/>
</dbReference>
<dbReference type="GO" id="GO:0006099">
    <property type="term" value="P:tricarboxylic acid cycle"/>
    <property type="evidence" value="ECO:0007669"/>
    <property type="project" value="InterPro"/>
</dbReference>
<keyword evidence="6" id="KW-0408">Iron</keyword>
<keyword evidence="7 8" id="KW-0472">Membrane</keyword>
<proteinExistence type="predicted"/>
<sequence length="205" mass="22374">MLRHSSKLILKHIQSHASGCLLQQSIESLGSHAQQFRFIGGDKVPEFWGKPSHYTEGTAFLGTPSNHMDLIQKRPLSPDVIEIDGKATHYKFPLGAVSSITNRVTGVALSVGFIGAGYISLTGNLPGLIHAIAATNPIILFPFKFAIAYTIFYHYVGAIRHFVWDHHKIGNQADKTSLLELPQVELLSKGIFVVSGVLALIAAFM</sequence>
<dbReference type="Pfam" id="PF01127">
    <property type="entry name" value="Sdh_cyt"/>
    <property type="match status" value="1"/>
</dbReference>
<evidence type="ECO:0000313" key="9">
    <source>
        <dbReference type="EMBL" id="GAX74247.1"/>
    </source>
</evidence>
<comment type="caution">
    <text evidence="9">The sequence shown here is derived from an EMBL/GenBank/DDBJ whole genome shotgun (WGS) entry which is preliminary data.</text>
</comment>
<dbReference type="STRING" id="1157962.A0A250WTU6"/>
<dbReference type="GO" id="GO:0046872">
    <property type="term" value="F:metal ion binding"/>
    <property type="evidence" value="ECO:0007669"/>
    <property type="project" value="UniProtKB-KW"/>
</dbReference>
<comment type="subcellular location">
    <subcellularLocation>
        <location evidence="1">Membrane</location>
    </subcellularLocation>
</comment>
<name>A0A250WTU6_9CHLO</name>
<evidence type="ECO:0000256" key="7">
    <source>
        <dbReference type="ARBA" id="ARBA00023136"/>
    </source>
</evidence>
<evidence type="ECO:0008006" key="11">
    <source>
        <dbReference type="Google" id="ProtNLM"/>
    </source>
</evidence>
<gene>
    <name evidence="9" type="ORF">CEUSTIGMA_g1696.t1</name>
</gene>
<protein>
    <recommendedName>
        <fullName evidence="11">Succinate dehydrogenase cytochrome b560 subunit, mitochondrial</fullName>
    </recommendedName>
</protein>
<keyword evidence="5 8" id="KW-1133">Transmembrane helix</keyword>
<dbReference type="SUPFAM" id="SSF81343">
    <property type="entry name" value="Fumarate reductase respiratory complex transmembrane subunits"/>
    <property type="match status" value="1"/>
</dbReference>
<evidence type="ECO:0000313" key="10">
    <source>
        <dbReference type="Proteomes" id="UP000232323"/>
    </source>
</evidence>
<dbReference type="AlphaFoldDB" id="A0A250WTU6"/>
<reference evidence="9 10" key="1">
    <citation type="submission" date="2017-08" db="EMBL/GenBank/DDBJ databases">
        <title>Acidophilic green algal genome provides insights into adaptation to an acidic environment.</title>
        <authorList>
            <person name="Hirooka S."/>
            <person name="Hirose Y."/>
            <person name="Kanesaki Y."/>
            <person name="Higuchi S."/>
            <person name="Fujiwara T."/>
            <person name="Onuma R."/>
            <person name="Era A."/>
            <person name="Ohbayashi R."/>
            <person name="Uzuka A."/>
            <person name="Nozaki H."/>
            <person name="Yoshikawa H."/>
            <person name="Miyagishima S.Y."/>
        </authorList>
    </citation>
    <scope>NUCLEOTIDE SEQUENCE [LARGE SCALE GENOMIC DNA]</scope>
    <source>
        <strain evidence="9 10">NIES-2499</strain>
    </source>
</reference>
<dbReference type="GO" id="GO:0016020">
    <property type="term" value="C:membrane"/>
    <property type="evidence" value="ECO:0007669"/>
    <property type="project" value="UniProtKB-SubCell"/>
</dbReference>